<dbReference type="STRING" id="1123285.SAMN05660235_02425"/>
<evidence type="ECO:0000256" key="8">
    <source>
        <dbReference type="ARBA" id="ARBA00050488"/>
    </source>
</evidence>
<evidence type="ECO:0000256" key="7">
    <source>
        <dbReference type="ARBA" id="ARBA00023268"/>
    </source>
</evidence>
<dbReference type="GO" id="GO:0006189">
    <property type="term" value="P:'de novo' IMP biosynthetic process"/>
    <property type="evidence" value="ECO:0007669"/>
    <property type="project" value="UniProtKB-UniRule"/>
</dbReference>
<organism evidence="12 13">
    <name type="scientific">Sporolituus thermophilus DSM 23256</name>
    <dbReference type="NCBI Taxonomy" id="1123285"/>
    <lineage>
        <taxon>Bacteria</taxon>
        <taxon>Bacillati</taxon>
        <taxon>Bacillota</taxon>
        <taxon>Negativicutes</taxon>
        <taxon>Selenomonadales</taxon>
        <taxon>Sporomusaceae</taxon>
        <taxon>Sporolituus</taxon>
    </lineage>
</organism>
<evidence type="ECO:0000256" key="10">
    <source>
        <dbReference type="HAMAP-Rule" id="MF_00139"/>
    </source>
</evidence>
<dbReference type="PIRSF" id="PIRSF000414">
    <property type="entry name" value="AICARFT_IMPCHas"/>
    <property type="match status" value="1"/>
</dbReference>
<evidence type="ECO:0000259" key="11">
    <source>
        <dbReference type="PROSITE" id="PS51855"/>
    </source>
</evidence>
<evidence type="ECO:0000256" key="4">
    <source>
        <dbReference type="ARBA" id="ARBA00022679"/>
    </source>
</evidence>
<dbReference type="EMBL" id="FNBU01000022">
    <property type="protein sequence ID" value="SDF69613.1"/>
    <property type="molecule type" value="Genomic_DNA"/>
</dbReference>
<dbReference type="SUPFAM" id="SSF52335">
    <property type="entry name" value="Methylglyoxal synthase-like"/>
    <property type="match status" value="1"/>
</dbReference>
<comment type="pathway">
    <text evidence="1 10">Purine metabolism; IMP biosynthesis via de novo pathway; IMP from 5-formamido-1-(5-phospho-D-ribosyl)imidazole-4-carboxamide: step 1/1.</text>
</comment>
<dbReference type="FunFam" id="3.40.140.20:FF:000001">
    <property type="entry name" value="Bifunctional purine biosynthesis protein PurH"/>
    <property type="match status" value="1"/>
</dbReference>
<evidence type="ECO:0000256" key="9">
    <source>
        <dbReference type="ARBA" id="ARBA00050687"/>
    </source>
</evidence>
<keyword evidence="13" id="KW-1185">Reference proteome</keyword>
<dbReference type="InterPro" id="IPR024051">
    <property type="entry name" value="AICAR_Tfase_dup_dom_sf"/>
</dbReference>
<keyword evidence="6 10" id="KW-0378">Hydrolase</keyword>
<reference evidence="13" key="1">
    <citation type="submission" date="2016-10" db="EMBL/GenBank/DDBJ databases">
        <authorList>
            <person name="Varghese N."/>
            <person name="Submissions S."/>
        </authorList>
    </citation>
    <scope>NUCLEOTIDE SEQUENCE [LARGE SCALE GENOMIC DNA]</scope>
    <source>
        <strain evidence="13">DSM 23256</strain>
    </source>
</reference>
<dbReference type="PROSITE" id="PS51855">
    <property type="entry name" value="MGS"/>
    <property type="match status" value="1"/>
</dbReference>
<dbReference type="Gene3D" id="3.40.50.1380">
    <property type="entry name" value="Methylglyoxal synthase-like domain"/>
    <property type="match status" value="1"/>
</dbReference>
<dbReference type="OrthoDB" id="9802065at2"/>
<protein>
    <recommendedName>
        <fullName evidence="10">Bifunctional purine biosynthesis protein PurH</fullName>
    </recommendedName>
    <domain>
        <recommendedName>
            <fullName evidence="10">Phosphoribosylaminoimidazolecarboxamide formyltransferase</fullName>
            <ecNumber evidence="10">2.1.2.3</ecNumber>
        </recommendedName>
        <alternativeName>
            <fullName evidence="10">AICAR transformylase</fullName>
        </alternativeName>
    </domain>
    <domain>
        <recommendedName>
            <fullName evidence="10">IMP cyclohydrolase</fullName>
            <ecNumber evidence="10">3.5.4.10</ecNumber>
        </recommendedName>
        <alternativeName>
            <fullName evidence="10">ATIC</fullName>
        </alternativeName>
        <alternativeName>
            <fullName evidence="10">IMP synthase</fullName>
        </alternativeName>
        <alternativeName>
            <fullName evidence="10">Inosinicase</fullName>
        </alternativeName>
    </domain>
</protein>
<dbReference type="SMART" id="SM00851">
    <property type="entry name" value="MGS"/>
    <property type="match status" value="1"/>
</dbReference>
<dbReference type="CDD" id="cd01421">
    <property type="entry name" value="IMPCH"/>
    <property type="match status" value="1"/>
</dbReference>
<dbReference type="Pfam" id="PF02142">
    <property type="entry name" value="MGS"/>
    <property type="match status" value="1"/>
</dbReference>
<comment type="similarity">
    <text evidence="3 10">Belongs to the PurH family.</text>
</comment>
<dbReference type="FunFam" id="3.40.140.20:FF:000002">
    <property type="entry name" value="Bifunctional purine biosynthesis protein PurH"/>
    <property type="match status" value="1"/>
</dbReference>
<feature type="domain" description="MGS-like" evidence="11">
    <location>
        <begin position="1"/>
        <end position="146"/>
    </location>
</feature>
<dbReference type="HAMAP" id="MF_00139">
    <property type="entry name" value="PurH"/>
    <property type="match status" value="1"/>
</dbReference>
<evidence type="ECO:0000256" key="3">
    <source>
        <dbReference type="ARBA" id="ARBA00007667"/>
    </source>
</evidence>
<comment type="domain">
    <text evidence="10">The IMP cyclohydrolase activity resides in the N-terminal region.</text>
</comment>
<dbReference type="FunFam" id="3.40.50.1380:FF:000001">
    <property type="entry name" value="Bifunctional purine biosynthesis protein PurH"/>
    <property type="match status" value="1"/>
</dbReference>
<dbReference type="GO" id="GO:0004643">
    <property type="term" value="F:phosphoribosylaminoimidazolecarboxamide formyltransferase activity"/>
    <property type="evidence" value="ECO:0007669"/>
    <property type="project" value="UniProtKB-UniRule"/>
</dbReference>
<accession>A0A1G7N6E1</accession>
<dbReference type="RefSeq" id="WP_093691234.1">
    <property type="nucleotide sequence ID" value="NZ_FNBU01000022.1"/>
</dbReference>
<dbReference type="PANTHER" id="PTHR11692:SF0">
    <property type="entry name" value="BIFUNCTIONAL PURINE BIOSYNTHESIS PROTEIN ATIC"/>
    <property type="match status" value="1"/>
</dbReference>
<comment type="catalytic activity">
    <reaction evidence="9 10">
        <text>IMP + H2O = 5-formamido-1-(5-phospho-D-ribosyl)imidazole-4-carboxamide</text>
        <dbReference type="Rhea" id="RHEA:18445"/>
        <dbReference type="ChEBI" id="CHEBI:15377"/>
        <dbReference type="ChEBI" id="CHEBI:58053"/>
        <dbReference type="ChEBI" id="CHEBI:58467"/>
        <dbReference type="EC" id="3.5.4.10"/>
    </reaction>
</comment>
<dbReference type="InterPro" id="IPR002695">
    <property type="entry name" value="PurH-like"/>
</dbReference>
<gene>
    <name evidence="10" type="primary">purH</name>
    <name evidence="12" type="ORF">SAMN05660235_02425</name>
</gene>
<dbReference type="UniPathway" id="UPA00074">
    <property type="reaction ID" value="UER00133"/>
</dbReference>
<evidence type="ECO:0000256" key="2">
    <source>
        <dbReference type="ARBA" id="ARBA00004954"/>
    </source>
</evidence>
<dbReference type="Proteomes" id="UP000243333">
    <property type="component" value="Unassembled WGS sequence"/>
</dbReference>
<dbReference type="EC" id="2.1.2.3" evidence="10"/>
<keyword evidence="4 10" id="KW-0808">Transferase</keyword>
<keyword evidence="5 10" id="KW-0658">Purine biosynthesis</keyword>
<dbReference type="PANTHER" id="PTHR11692">
    <property type="entry name" value="BIFUNCTIONAL PURINE BIOSYNTHESIS PROTEIN PURH"/>
    <property type="match status" value="1"/>
</dbReference>
<dbReference type="InterPro" id="IPR036914">
    <property type="entry name" value="MGS-like_dom_sf"/>
</dbReference>
<dbReference type="Gene3D" id="3.40.140.20">
    <property type="match status" value="2"/>
</dbReference>
<keyword evidence="7 10" id="KW-0511">Multifunctional enzyme</keyword>
<dbReference type="AlphaFoldDB" id="A0A1G7N6E1"/>
<dbReference type="NCBIfam" id="TIGR00355">
    <property type="entry name" value="purH"/>
    <property type="match status" value="1"/>
</dbReference>
<evidence type="ECO:0000256" key="5">
    <source>
        <dbReference type="ARBA" id="ARBA00022755"/>
    </source>
</evidence>
<evidence type="ECO:0000313" key="12">
    <source>
        <dbReference type="EMBL" id="SDF69613.1"/>
    </source>
</evidence>
<dbReference type="GO" id="GO:0005829">
    <property type="term" value="C:cytosol"/>
    <property type="evidence" value="ECO:0007669"/>
    <property type="project" value="TreeGrafter"/>
</dbReference>
<dbReference type="InterPro" id="IPR011607">
    <property type="entry name" value="MGS-like_dom"/>
</dbReference>
<dbReference type="NCBIfam" id="NF002049">
    <property type="entry name" value="PRK00881.1"/>
    <property type="match status" value="1"/>
</dbReference>
<name>A0A1G7N6E1_9FIRM</name>
<evidence type="ECO:0000256" key="1">
    <source>
        <dbReference type="ARBA" id="ARBA00004844"/>
    </source>
</evidence>
<evidence type="ECO:0000313" key="13">
    <source>
        <dbReference type="Proteomes" id="UP000243333"/>
    </source>
</evidence>
<dbReference type="Pfam" id="PF01808">
    <property type="entry name" value="AICARFT_IMPCHas"/>
    <property type="match status" value="1"/>
</dbReference>
<comment type="catalytic activity">
    <reaction evidence="8 10">
        <text>(6R)-10-formyltetrahydrofolate + 5-amino-1-(5-phospho-beta-D-ribosyl)imidazole-4-carboxamide = 5-formamido-1-(5-phospho-D-ribosyl)imidazole-4-carboxamide + (6S)-5,6,7,8-tetrahydrofolate</text>
        <dbReference type="Rhea" id="RHEA:22192"/>
        <dbReference type="ChEBI" id="CHEBI:57453"/>
        <dbReference type="ChEBI" id="CHEBI:58467"/>
        <dbReference type="ChEBI" id="CHEBI:58475"/>
        <dbReference type="ChEBI" id="CHEBI:195366"/>
        <dbReference type="EC" id="2.1.2.3"/>
    </reaction>
</comment>
<dbReference type="GO" id="GO:0003937">
    <property type="term" value="F:IMP cyclohydrolase activity"/>
    <property type="evidence" value="ECO:0007669"/>
    <property type="project" value="UniProtKB-UniRule"/>
</dbReference>
<dbReference type="EC" id="3.5.4.10" evidence="10"/>
<comment type="pathway">
    <text evidence="2 10">Purine metabolism; IMP biosynthesis via de novo pathway; 5-formamido-1-(5-phospho-D-ribosyl)imidazole-4-carboxamide from 5-amino-1-(5-phospho-D-ribosyl)imidazole-4-carboxamide (10-formyl THF route): step 1/1.</text>
</comment>
<sequence length="516" mass="54898">MKIKRALISVSDKRGLVEFAQALCRLGVELISTGGTLQVLRDAGLPAVYVGDVTGFPEMMDGRVKTLHPRIHGGILAVRDNPEHVAALAAHNIPAIDMVVVNLYPFRQTVAKPGVTLAEAVENIDIGGPAMVRAAAKNFRHVAVVVNPDRYGEISERLAADGDLTVEYRMALAREAYYHTAEYDACIAAYLDGQLGAGPFPGNLHLVFEKVQDLRYGENPHQQAAFYRVKHFTGAGIATARQLHGKELSFNNIVDLEAAYALANEFAQPAAVIIKHTNPCGTAIAATLAEAYAKAYAADPVSAFGGIVGFNREVDKATAAQISAVFTEAVVAPGYSEEALGLLRQKKNLRLLLAAPAQPVSGAAAEWDIKKVSGGILVQEADRADAGRNDMRVVSRRAPGDAEWEDLLFAWKVVKHVKSNAIVVAKGGQALGVGAGQMNRVGAAQIALTQAGEKAQGAVLASDAFFPFRDTVDAAARAGIRAIIQPGGSVRDEESIQAADEYGIALVFTGVRHFKH</sequence>
<dbReference type="SUPFAM" id="SSF53927">
    <property type="entry name" value="Cytidine deaminase-like"/>
    <property type="match status" value="1"/>
</dbReference>
<dbReference type="InterPro" id="IPR016193">
    <property type="entry name" value="Cytidine_deaminase-like"/>
</dbReference>
<proteinExistence type="inferred from homology"/>
<dbReference type="SMART" id="SM00798">
    <property type="entry name" value="AICARFT_IMPCHas"/>
    <property type="match status" value="1"/>
</dbReference>
<evidence type="ECO:0000256" key="6">
    <source>
        <dbReference type="ARBA" id="ARBA00022801"/>
    </source>
</evidence>